<gene>
    <name evidence="1" type="ORF">K7B09_12460</name>
</gene>
<comment type="caution">
    <text evidence="1">The sequence shown here is derived from an EMBL/GenBank/DDBJ whole genome shotgun (WGS) entry which is preliminary data.</text>
</comment>
<accession>A0ABS7TH18</accession>
<dbReference type="InterPro" id="IPR021352">
    <property type="entry name" value="DUF2971"/>
</dbReference>
<dbReference type="EMBL" id="JAIQDJ010000012">
    <property type="protein sequence ID" value="MBZ4187133.1"/>
    <property type="molecule type" value="Genomic_DNA"/>
</dbReference>
<dbReference type="Pfam" id="PF11185">
    <property type="entry name" value="DUF2971"/>
    <property type="match status" value="1"/>
</dbReference>
<keyword evidence="2" id="KW-1185">Reference proteome</keyword>
<sequence length="245" mass="26908">MNDFMEMHWGYGVWESVATNLVPDLGKEFVDSIDEIFSASGFNILPLAACLSTQGDVLSQWRAYADDGTGYCIGFKGKHLTELPARPLQVLYDKKKQEQELAETIRSIHKLRSKGELSDAEFFEVCATLSCDLAAFKNPAFVEESEVRFLHVVSFSSSNLGLKLEDMGGISYGESVDPKPIGFTMRGSTPVPHIDLNFLDPNELHPISEVILGPKNDALPTAVSVFLETVGIGNAIVKKSVASYR</sequence>
<dbReference type="RefSeq" id="WP_223629802.1">
    <property type="nucleotide sequence ID" value="NZ_JAIQDJ010000012.1"/>
</dbReference>
<reference evidence="1" key="1">
    <citation type="submission" date="2021-09" db="EMBL/GenBank/DDBJ databases">
        <authorList>
            <person name="Wu T."/>
            <person name="Guo S.Z."/>
        </authorList>
    </citation>
    <scope>NUCLEOTIDE SEQUENCE</scope>
    <source>
        <strain evidence="1">RSS-23</strain>
    </source>
</reference>
<evidence type="ECO:0000313" key="2">
    <source>
        <dbReference type="Proteomes" id="UP001430290"/>
    </source>
</evidence>
<evidence type="ECO:0000313" key="1">
    <source>
        <dbReference type="EMBL" id="MBZ4187133.1"/>
    </source>
</evidence>
<dbReference type="Proteomes" id="UP001430290">
    <property type="component" value="Unassembled WGS sequence"/>
</dbReference>
<proteinExistence type="predicted"/>
<organism evidence="1 2">
    <name type="scientific">Thermomonas beijingensis</name>
    <dbReference type="NCBI Taxonomy" id="2872701"/>
    <lineage>
        <taxon>Bacteria</taxon>
        <taxon>Pseudomonadati</taxon>
        <taxon>Pseudomonadota</taxon>
        <taxon>Gammaproteobacteria</taxon>
        <taxon>Lysobacterales</taxon>
        <taxon>Lysobacteraceae</taxon>
        <taxon>Thermomonas</taxon>
    </lineage>
</organism>
<protein>
    <submittedName>
        <fullName evidence="1">DUF2971 domain-containing protein</fullName>
    </submittedName>
</protein>
<name>A0ABS7TH18_9GAMM</name>